<organism evidence="1 2">
    <name type="scientific">Suillus luteus UH-Slu-Lm8-n1</name>
    <dbReference type="NCBI Taxonomy" id="930992"/>
    <lineage>
        <taxon>Eukaryota</taxon>
        <taxon>Fungi</taxon>
        <taxon>Dikarya</taxon>
        <taxon>Basidiomycota</taxon>
        <taxon>Agaricomycotina</taxon>
        <taxon>Agaricomycetes</taxon>
        <taxon>Agaricomycetidae</taxon>
        <taxon>Boletales</taxon>
        <taxon>Suillineae</taxon>
        <taxon>Suillaceae</taxon>
        <taxon>Suillus</taxon>
    </lineage>
</organism>
<reference evidence="1 2" key="1">
    <citation type="submission" date="2014-04" db="EMBL/GenBank/DDBJ databases">
        <authorList>
            <consortium name="DOE Joint Genome Institute"/>
            <person name="Kuo A."/>
            <person name="Ruytinx J."/>
            <person name="Rineau F."/>
            <person name="Colpaert J."/>
            <person name="Kohler A."/>
            <person name="Nagy L.G."/>
            <person name="Floudas D."/>
            <person name="Copeland A."/>
            <person name="Barry K.W."/>
            <person name="Cichocki N."/>
            <person name="Veneault-Fourrey C."/>
            <person name="LaButti K."/>
            <person name="Lindquist E.A."/>
            <person name="Lipzen A."/>
            <person name="Lundell T."/>
            <person name="Morin E."/>
            <person name="Murat C."/>
            <person name="Sun H."/>
            <person name="Tunlid A."/>
            <person name="Henrissat B."/>
            <person name="Grigoriev I.V."/>
            <person name="Hibbett D.S."/>
            <person name="Martin F."/>
            <person name="Nordberg H.P."/>
            <person name="Cantor M.N."/>
            <person name="Hua S.X."/>
        </authorList>
    </citation>
    <scope>NUCLEOTIDE SEQUENCE [LARGE SCALE GENOMIC DNA]</scope>
    <source>
        <strain evidence="1 2">UH-Slu-Lm8-n1</strain>
    </source>
</reference>
<accession>A0A0D0ARF0</accession>
<sequence>MRLDPGSMVIQILAEPQEGTLFAFASWTCHKNEPLKRRCKAERVEQTNYCPI</sequence>
<feature type="non-terminal residue" evidence="1">
    <location>
        <position position="52"/>
    </location>
</feature>
<dbReference type="InParanoid" id="A0A0D0ARF0"/>
<dbReference type="EMBL" id="KN835743">
    <property type="protein sequence ID" value="KIK34508.1"/>
    <property type="molecule type" value="Genomic_DNA"/>
</dbReference>
<proteinExistence type="predicted"/>
<dbReference type="AlphaFoldDB" id="A0A0D0ARF0"/>
<dbReference type="HOGENOM" id="CLU_3093270_0_0_1"/>
<reference evidence="2" key="2">
    <citation type="submission" date="2015-01" db="EMBL/GenBank/DDBJ databases">
        <title>Evolutionary Origins and Diversification of the Mycorrhizal Mutualists.</title>
        <authorList>
            <consortium name="DOE Joint Genome Institute"/>
            <consortium name="Mycorrhizal Genomics Consortium"/>
            <person name="Kohler A."/>
            <person name="Kuo A."/>
            <person name="Nagy L.G."/>
            <person name="Floudas D."/>
            <person name="Copeland A."/>
            <person name="Barry K.W."/>
            <person name="Cichocki N."/>
            <person name="Veneault-Fourrey C."/>
            <person name="LaButti K."/>
            <person name="Lindquist E.A."/>
            <person name="Lipzen A."/>
            <person name="Lundell T."/>
            <person name="Morin E."/>
            <person name="Murat C."/>
            <person name="Riley R."/>
            <person name="Ohm R."/>
            <person name="Sun H."/>
            <person name="Tunlid A."/>
            <person name="Henrissat B."/>
            <person name="Grigoriev I.V."/>
            <person name="Hibbett D.S."/>
            <person name="Martin F."/>
        </authorList>
    </citation>
    <scope>NUCLEOTIDE SEQUENCE [LARGE SCALE GENOMIC DNA]</scope>
    <source>
        <strain evidence="2">UH-Slu-Lm8-n1</strain>
    </source>
</reference>
<name>A0A0D0ARF0_9AGAM</name>
<keyword evidence="2" id="KW-1185">Reference proteome</keyword>
<dbReference type="Proteomes" id="UP000054485">
    <property type="component" value="Unassembled WGS sequence"/>
</dbReference>
<evidence type="ECO:0000313" key="2">
    <source>
        <dbReference type="Proteomes" id="UP000054485"/>
    </source>
</evidence>
<protein>
    <submittedName>
        <fullName evidence="1">Uncharacterized protein</fullName>
    </submittedName>
</protein>
<evidence type="ECO:0000313" key="1">
    <source>
        <dbReference type="EMBL" id="KIK34508.1"/>
    </source>
</evidence>
<gene>
    <name evidence="1" type="ORF">CY34DRAFT_812842</name>
</gene>